<name>A0ABV7AD74_9RHOB</name>
<evidence type="ECO:0000313" key="1">
    <source>
        <dbReference type="EMBL" id="MFC2966903.1"/>
    </source>
</evidence>
<comment type="caution">
    <text evidence="1">The sequence shown here is derived from an EMBL/GenBank/DDBJ whole genome shotgun (WGS) entry which is preliminary data.</text>
</comment>
<protein>
    <submittedName>
        <fullName evidence="1">Uncharacterized protein</fullName>
    </submittedName>
</protein>
<dbReference type="Proteomes" id="UP001595443">
    <property type="component" value="Unassembled WGS sequence"/>
</dbReference>
<proteinExistence type="predicted"/>
<dbReference type="RefSeq" id="WP_377831534.1">
    <property type="nucleotide sequence ID" value="NZ_JBHRSK010000003.1"/>
</dbReference>
<reference evidence="2" key="1">
    <citation type="journal article" date="2019" name="Int. J. Syst. Evol. Microbiol.">
        <title>The Global Catalogue of Microorganisms (GCM) 10K type strain sequencing project: providing services to taxonomists for standard genome sequencing and annotation.</title>
        <authorList>
            <consortium name="The Broad Institute Genomics Platform"/>
            <consortium name="The Broad Institute Genome Sequencing Center for Infectious Disease"/>
            <person name="Wu L."/>
            <person name="Ma J."/>
        </authorList>
    </citation>
    <scope>NUCLEOTIDE SEQUENCE [LARGE SCALE GENOMIC DNA]</scope>
    <source>
        <strain evidence="2">KCTC 62192</strain>
    </source>
</reference>
<keyword evidence="2" id="KW-1185">Reference proteome</keyword>
<dbReference type="EMBL" id="JBHRSK010000003">
    <property type="protein sequence ID" value="MFC2966903.1"/>
    <property type="molecule type" value="Genomic_DNA"/>
</dbReference>
<organism evidence="1 2">
    <name type="scientific">Acidimangrovimonas pyrenivorans</name>
    <dbReference type="NCBI Taxonomy" id="2030798"/>
    <lineage>
        <taxon>Bacteria</taxon>
        <taxon>Pseudomonadati</taxon>
        <taxon>Pseudomonadota</taxon>
        <taxon>Alphaproteobacteria</taxon>
        <taxon>Rhodobacterales</taxon>
        <taxon>Paracoccaceae</taxon>
        <taxon>Acidimangrovimonas</taxon>
    </lineage>
</organism>
<gene>
    <name evidence="1" type="ORF">ACFOES_02250</name>
</gene>
<evidence type="ECO:0000313" key="2">
    <source>
        <dbReference type="Proteomes" id="UP001595443"/>
    </source>
</evidence>
<accession>A0ABV7AD74</accession>
<sequence>MTADLLVTAHYADDADTMFERASSFADLVEMTRGISTYKGLPALPMVAGRTYKTDIKVLGLFRCDGYEIKIQNIDREGRRLQSSESNEKIKSWRHSVEVRPCENGSIWTDRIVIDAGVLTPLVARYAQFMYRYRHRHRKATSIQSVLKRSCRTLDAKLPMFFPAD</sequence>